<evidence type="ECO:0000259" key="7">
    <source>
        <dbReference type="PROSITE" id="PS50893"/>
    </source>
</evidence>
<dbReference type="PROSITE" id="PS50893">
    <property type="entry name" value="ABC_TRANSPORTER_2"/>
    <property type="match status" value="1"/>
</dbReference>
<dbReference type="InterPro" id="IPR050095">
    <property type="entry name" value="ECF_ABC_transporter_ATP-bd"/>
</dbReference>
<comment type="caution">
    <text evidence="8">The sequence shown here is derived from an EMBL/GenBank/DDBJ whole genome shotgun (WGS) entry which is preliminary data.</text>
</comment>
<proteinExistence type="inferred from homology"/>
<sequence length="425" mass="42825">MARRASIERLARVSLLSAVALVLSYVETMVPLPVALPGVKLGLANVAVAVALFELDARSAACVALVKVLASGLLFGSPMMLAYSLGGTALAFAGMLALSRVPGVGVLPVSMLAAVLHNAGQLTVAALALGTPAVFVNMPVLAVAACVTGGVTGAAAEAALSSLDGAALGDAGDEGADGGPEAPRAGRPHVDLGGFVPAAGEVTAFVGANGSGKTSCALELAGLLRDAAPARGEGRVGVAFQDPDDQIVADVVRDDVAFGPENVGLDSDRLRKVVARALGEAGAAELAPCETGALSGGQKQRVAIAGLLALAPGMMVFDEATAMLDPAARAAFGSLVRSLADGGVAVVVITQLMDEAFEADHVVLFRDAAVAFEGTPAQLLEREGLLAECGLELPRVARLASQLRERGLDVPLTNDMDELEEALCR</sequence>
<comment type="similarity">
    <text evidence="1">Belongs to the ABC transporter superfamily.</text>
</comment>
<keyword evidence="4" id="KW-0067">ATP-binding</keyword>
<dbReference type="InterPro" id="IPR027417">
    <property type="entry name" value="P-loop_NTPase"/>
</dbReference>
<dbReference type="Pfam" id="PF07456">
    <property type="entry name" value="Hpre_diP_synt_I"/>
    <property type="match status" value="1"/>
</dbReference>
<dbReference type="Gene3D" id="3.40.50.300">
    <property type="entry name" value="P-loop containing nucleotide triphosphate hydrolases"/>
    <property type="match status" value="1"/>
</dbReference>
<feature type="region of interest" description="Disordered" evidence="5">
    <location>
        <begin position="170"/>
        <end position="189"/>
    </location>
</feature>
<dbReference type="EMBL" id="JBBNGS010000007">
    <property type="protein sequence ID" value="MEQ2637665.1"/>
    <property type="molecule type" value="Genomic_DNA"/>
</dbReference>
<dbReference type="PANTHER" id="PTHR43553:SF24">
    <property type="entry name" value="ENERGY-COUPLING FACTOR TRANSPORTER ATP-BINDING PROTEIN ECFA1"/>
    <property type="match status" value="1"/>
</dbReference>
<evidence type="ECO:0000313" key="9">
    <source>
        <dbReference type="Proteomes" id="UP001478817"/>
    </source>
</evidence>
<evidence type="ECO:0000256" key="5">
    <source>
        <dbReference type="SAM" id="MobiDB-lite"/>
    </source>
</evidence>
<dbReference type="InterPro" id="IPR015856">
    <property type="entry name" value="ABC_transpr_CbiO/EcfA_su"/>
</dbReference>
<dbReference type="InterPro" id="IPR017871">
    <property type="entry name" value="ABC_transporter-like_CS"/>
</dbReference>
<keyword evidence="3" id="KW-0547">Nucleotide-binding</keyword>
<dbReference type="Pfam" id="PF00005">
    <property type="entry name" value="ABC_tran"/>
    <property type="match status" value="1"/>
</dbReference>
<keyword evidence="9" id="KW-1185">Reference proteome</keyword>
<evidence type="ECO:0000256" key="2">
    <source>
        <dbReference type="ARBA" id="ARBA00022448"/>
    </source>
</evidence>
<protein>
    <submittedName>
        <fullName evidence="8">Gx transporter family protein</fullName>
    </submittedName>
</protein>
<feature type="transmembrane region" description="Helical" evidence="6">
    <location>
        <begin position="122"/>
        <end position="145"/>
    </location>
</feature>
<dbReference type="PROSITE" id="PS00211">
    <property type="entry name" value="ABC_TRANSPORTER_1"/>
    <property type="match status" value="1"/>
</dbReference>
<feature type="domain" description="ABC transporter" evidence="7">
    <location>
        <begin position="163"/>
        <end position="392"/>
    </location>
</feature>
<name>A0ABV1IFI8_9ACTN</name>
<dbReference type="PANTHER" id="PTHR43553">
    <property type="entry name" value="HEAVY METAL TRANSPORTER"/>
    <property type="match status" value="1"/>
</dbReference>
<dbReference type="CDD" id="cd03225">
    <property type="entry name" value="ABC_cobalt_CbiO_domain1"/>
    <property type="match status" value="1"/>
</dbReference>
<keyword evidence="6" id="KW-1133">Transmembrane helix</keyword>
<evidence type="ECO:0000256" key="3">
    <source>
        <dbReference type="ARBA" id="ARBA00022741"/>
    </source>
</evidence>
<gene>
    <name evidence="8" type="ORF">AAAT05_04825</name>
</gene>
<keyword evidence="6" id="KW-0812">Transmembrane</keyword>
<evidence type="ECO:0000256" key="6">
    <source>
        <dbReference type="SAM" id="Phobius"/>
    </source>
</evidence>
<dbReference type="Gene3D" id="1.10.1760.20">
    <property type="match status" value="1"/>
</dbReference>
<dbReference type="InterPro" id="IPR010898">
    <property type="entry name" value="Hpre_diP_synth_I"/>
</dbReference>
<keyword evidence="2" id="KW-0813">Transport</keyword>
<dbReference type="InterPro" id="IPR003593">
    <property type="entry name" value="AAA+_ATPase"/>
</dbReference>
<dbReference type="InterPro" id="IPR003439">
    <property type="entry name" value="ABC_transporter-like_ATP-bd"/>
</dbReference>
<evidence type="ECO:0000256" key="1">
    <source>
        <dbReference type="ARBA" id="ARBA00005417"/>
    </source>
</evidence>
<accession>A0ABV1IFI8</accession>
<dbReference type="RefSeq" id="WP_349182233.1">
    <property type="nucleotide sequence ID" value="NZ_JBBNGS010000007.1"/>
</dbReference>
<evidence type="ECO:0000256" key="4">
    <source>
        <dbReference type="ARBA" id="ARBA00022840"/>
    </source>
</evidence>
<dbReference type="SMART" id="SM00382">
    <property type="entry name" value="AAA"/>
    <property type="match status" value="1"/>
</dbReference>
<feature type="transmembrane region" description="Helical" evidence="6">
    <location>
        <begin position="89"/>
        <end position="115"/>
    </location>
</feature>
<dbReference type="Proteomes" id="UP001478817">
    <property type="component" value="Unassembled WGS sequence"/>
</dbReference>
<reference evidence="8 9" key="1">
    <citation type="submission" date="2024-04" db="EMBL/GenBank/DDBJ databases">
        <title>Human intestinal bacterial collection.</title>
        <authorList>
            <person name="Pauvert C."/>
            <person name="Hitch T.C.A."/>
            <person name="Clavel T."/>
        </authorList>
    </citation>
    <scope>NUCLEOTIDE SEQUENCE [LARGE SCALE GENOMIC DNA]</scope>
    <source>
        <strain evidence="8 9">CLA-AA-H197</strain>
    </source>
</reference>
<dbReference type="SUPFAM" id="SSF52540">
    <property type="entry name" value="P-loop containing nucleoside triphosphate hydrolases"/>
    <property type="match status" value="1"/>
</dbReference>
<evidence type="ECO:0000313" key="8">
    <source>
        <dbReference type="EMBL" id="MEQ2637665.1"/>
    </source>
</evidence>
<organism evidence="8 9">
    <name type="scientific">Paratractidigestivibacter faecalis</name>
    <dbReference type="NCBI Taxonomy" id="2292441"/>
    <lineage>
        <taxon>Bacteria</taxon>
        <taxon>Bacillati</taxon>
        <taxon>Actinomycetota</taxon>
        <taxon>Coriobacteriia</taxon>
        <taxon>Coriobacteriales</taxon>
        <taxon>Atopobiaceae</taxon>
        <taxon>Paratractidigestivibacter</taxon>
    </lineage>
</organism>
<keyword evidence="6" id="KW-0472">Membrane</keyword>